<dbReference type="PROSITE" id="PS51012">
    <property type="entry name" value="ABC_TM2"/>
    <property type="match status" value="1"/>
</dbReference>
<proteinExistence type="inferred from homology"/>
<name>A0A4R6WF28_9PROT</name>
<evidence type="ECO:0000256" key="2">
    <source>
        <dbReference type="ARBA" id="ARBA00022692"/>
    </source>
</evidence>
<accession>A0A4R6WF28</accession>
<evidence type="ECO:0000259" key="6">
    <source>
        <dbReference type="PROSITE" id="PS51012"/>
    </source>
</evidence>
<dbReference type="PANTHER" id="PTHR43332:SF2">
    <property type="entry name" value="INNER MEMBRANE TRANSPORT PERMEASE YADH"/>
    <property type="match status" value="1"/>
</dbReference>
<comment type="caution">
    <text evidence="7">The sequence shown here is derived from an EMBL/GenBank/DDBJ whole genome shotgun (WGS) entry which is preliminary data.</text>
</comment>
<keyword evidence="2 5" id="KW-0812">Transmembrane</keyword>
<evidence type="ECO:0000256" key="1">
    <source>
        <dbReference type="ARBA" id="ARBA00004141"/>
    </source>
</evidence>
<dbReference type="InterPro" id="IPR013525">
    <property type="entry name" value="ABC2_TM"/>
</dbReference>
<protein>
    <recommendedName>
        <fullName evidence="5">Transport permease protein</fullName>
    </recommendedName>
</protein>
<gene>
    <name evidence="7" type="ORF">A8950_3558</name>
</gene>
<comment type="similarity">
    <text evidence="5">Belongs to the ABC-2 integral membrane protein family.</text>
</comment>
<dbReference type="GO" id="GO:0043190">
    <property type="term" value="C:ATP-binding cassette (ABC) transporter complex"/>
    <property type="evidence" value="ECO:0007669"/>
    <property type="project" value="InterPro"/>
</dbReference>
<dbReference type="GO" id="GO:0140359">
    <property type="term" value="F:ABC-type transporter activity"/>
    <property type="evidence" value="ECO:0007669"/>
    <property type="project" value="InterPro"/>
</dbReference>
<comment type="subcellular location">
    <subcellularLocation>
        <location evidence="5">Cell inner membrane</location>
        <topology evidence="5">Multi-pass membrane protein</topology>
    </subcellularLocation>
    <subcellularLocation>
        <location evidence="1">Membrane</location>
        <topology evidence="1">Multi-pass membrane protein</topology>
    </subcellularLocation>
</comment>
<dbReference type="AlphaFoldDB" id="A0A4R6WF28"/>
<keyword evidence="3 5" id="KW-1133">Transmembrane helix</keyword>
<feature type="transmembrane region" description="Helical" evidence="5">
    <location>
        <begin position="256"/>
        <end position="276"/>
    </location>
</feature>
<dbReference type="PRINTS" id="PR00164">
    <property type="entry name" value="ABC2TRNSPORT"/>
</dbReference>
<dbReference type="InterPro" id="IPR000412">
    <property type="entry name" value="ABC_2_transport"/>
</dbReference>
<keyword evidence="5" id="KW-1003">Cell membrane</keyword>
<evidence type="ECO:0000256" key="5">
    <source>
        <dbReference type="RuleBase" id="RU361157"/>
    </source>
</evidence>
<evidence type="ECO:0000256" key="4">
    <source>
        <dbReference type="ARBA" id="ARBA00023136"/>
    </source>
</evidence>
<organism evidence="7 8">
    <name type="scientific">Dongia mobilis</name>
    <dbReference type="NCBI Taxonomy" id="578943"/>
    <lineage>
        <taxon>Bacteria</taxon>
        <taxon>Pseudomonadati</taxon>
        <taxon>Pseudomonadota</taxon>
        <taxon>Alphaproteobacteria</taxon>
        <taxon>Rhodospirillales</taxon>
        <taxon>Dongiaceae</taxon>
        <taxon>Dongia</taxon>
    </lineage>
</organism>
<sequence>MRRSQLPAAAVAPKVRAIMSDMVSTRLAPRRYGRINWIGLAALYRKEVRRFWAVATQTILAPMVTGLLFLAIFVLALGRQAGTIGGVSYMEFLAPGLIMMAMTQNAFANTSSSLLIAKVQGNIVDLLMPPLSPLELTLGVALGGLTRGLAVGIATAAAIGVFVPLGAAQPFFLVFHAVMASLMLAQLGVLAGILCEKFDHMAAVTNFVVTPLAFLSGTFYSTERLPEFGQLLAHLNPFFYMIDGFRYGMIGHADGSLVLGIGVLGGVNLALLAVNYRAFARGWRLKA</sequence>
<feature type="transmembrane region" description="Helical" evidence="5">
    <location>
        <begin position="51"/>
        <end position="77"/>
    </location>
</feature>
<dbReference type="PANTHER" id="PTHR43332">
    <property type="entry name" value="INNER MEMBRANE TRANSPORT PERMEASE YADH-RELATED"/>
    <property type="match status" value="1"/>
</dbReference>
<evidence type="ECO:0000313" key="8">
    <source>
        <dbReference type="Proteomes" id="UP000295783"/>
    </source>
</evidence>
<feature type="transmembrane region" description="Helical" evidence="5">
    <location>
        <begin position="136"/>
        <end position="163"/>
    </location>
</feature>
<dbReference type="Proteomes" id="UP000295783">
    <property type="component" value="Unassembled WGS sequence"/>
</dbReference>
<feature type="transmembrane region" description="Helical" evidence="5">
    <location>
        <begin position="170"/>
        <end position="194"/>
    </location>
</feature>
<dbReference type="InterPro" id="IPR052522">
    <property type="entry name" value="ABC-2_transport_permease"/>
</dbReference>
<reference evidence="7 8" key="1">
    <citation type="submission" date="2019-03" db="EMBL/GenBank/DDBJ databases">
        <title>Genomic Encyclopedia of Type Strains, Phase III (KMG-III): the genomes of soil and plant-associated and newly described type strains.</title>
        <authorList>
            <person name="Whitman W."/>
        </authorList>
    </citation>
    <scope>NUCLEOTIDE SEQUENCE [LARGE SCALE GENOMIC DNA]</scope>
    <source>
        <strain evidence="7 8">CGMCC 1.7660</strain>
    </source>
</reference>
<evidence type="ECO:0000313" key="7">
    <source>
        <dbReference type="EMBL" id="TDQ78502.1"/>
    </source>
</evidence>
<comment type="caution">
    <text evidence="5">Lacks conserved residue(s) required for the propagation of feature annotation.</text>
</comment>
<keyword evidence="8" id="KW-1185">Reference proteome</keyword>
<dbReference type="EMBL" id="SNYW01000013">
    <property type="protein sequence ID" value="TDQ78502.1"/>
    <property type="molecule type" value="Genomic_DNA"/>
</dbReference>
<keyword evidence="5" id="KW-0813">Transport</keyword>
<feature type="domain" description="ABC transmembrane type-2" evidence="6">
    <location>
        <begin position="53"/>
        <end position="282"/>
    </location>
</feature>
<dbReference type="Pfam" id="PF01061">
    <property type="entry name" value="ABC2_membrane"/>
    <property type="match status" value="1"/>
</dbReference>
<dbReference type="InterPro" id="IPR047817">
    <property type="entry name" value="ABC2_TM_bact-type"/>
</dbReference>
<keyword evidence="4 5" id="KW-0472">Membrane</keyword>
<evidence type="ECO:0000256" key="3">
    <source>
        <dbReference type="ARBA" id="ARBA00022989"/>
    </source>
</evidence>